<protein>
    <recommendedName>
        <fullName evidence="3">Hexosyltransferase</fullName>
    </recommendedName>
</protein>
<accession>A0AB34IJD4</accession>
<evidence type="ECO:0008006" key="3">
    <source>
        <dbReference type="Google" id="ProtNLM"/>
    </source>
</evidence>
<organism evidence="1 2">
    <name type="scientific">Prymnesium parvum</name>
    <name type="common">Toxic golden alga</name>
    <dbReference type="NCBI Taxonomy" id="97485"/>
    <lineage>
        <taxon>Eukaryota</taxon>
        <taxon>Haptista</taxon>
        <taxon>Haptophyta</taxon>
        <taxon>Prymnesiophyceae</taxon>
        <taxon>Prymnesiales</taxon>
        <taxon>Prymnesiaceae</taxon>
        <taxon>Prymnesium</taxon>
    </lineage>
</organism>
<evidence type="ECO:0000313" key="1">
    <source>
        <dbReference type="EMBL" id="KAL1500314.1"/>
    </source>
</evidence>
<keyword evidence="2" id="KW-1185">Reference proteome</keyword>
<name>A0AB34IJD4_PRYPA</name>
<sequence length="331" mass="37129">MLRHQTKERMKGNVSHAPTAEPLVPVCLFVLMLGEGAWRSHFVPQFVASAGRSSPSPFELLLVGNPGPSPELKLAENMRFVNMSTSSYKSRLEGFLGSPVGRQGDQPMTSDVRPLFPAMYPKLFSGCEWIGWIEYDMLVSSYHLGLLSASLRGCPASLLPGLLLGASKDHVRRFFHHSSPPWSWGPITLMRADAYWNQILPVMRLPEQMRILQQVFGQQDAASFDEWGEFFHPIGYNASFSGFIEKARQLTNKITSVPEEQLLGNCAGVQCIKYTPSSSRAHCHLQLSQHGSHIFVDEQETLFCHFRERKHDPQDPCSTNAAACGRLRTRQ</sequence>
<dbReference type="EMBL" id="JBGBPQ010000023">
    <property type="protein sequence ID" value="KAL1500314.1"/>
    <property type="molecule type" value="Genomic_DNA"/>
</dbReference>
<dbReference type="Proteomes" id="UP001515480">
    <property type="component" value="Unassembled WGS sequence"/>
</dbReference>
<comment type="caution">
    <text evidence="1">The sequence shown here is derived from an EMBL/GenBank/DDBJ whole genome shotgun (WGS) entry which is preliminary data.</text>
</comment>
<reference evidence="1 2" key="1">
    <citation type="journal article" date="2024" name="Science">
        <title>Giant polyketide synthase enzymes in the biosynthesis of giant marine polyether toxins.</title>
        <authorList>
            <person name="Fallon T.R."/>
            <person name="Shende V.V."/>
            <person name="Wierzbicki I.H."/>
            <person name="Pendleton A.L."/>
            <person name="Watervoot N.F."/>
            <person name="Auber R.P."/>
            <person name="Gonzalez D.J."/>
            <person name="Wisecaver J.H."/>
            <person name="Moore B.S."/>
        </authorList>
    </citation>
    <scope>NUCLEOTIDE SEQUENCE [LARGE SCALE GENOMIC DNA]</scope>
    <source>
        <strain evidence="1 2">12B1</strain>
    </source>
</reference>
<proteinExistence type="predicted"/>
<dbReference type="AlphaFoldDB" id="A0AB34IJD4"/>
<evidence type="ECO:0000313" key="2">
    <source>
        <dbReference type="Proteomes" id="UP001515480"/>
    </source>
</evidence>
<gene>
    <name evidence="1" type="ORF">AB1Y20_012980</name>
</gene>